<feature type="domain" description="Cytoskeleton protein RodZ-like C-terminal" evidence="3">
    <location>
        <begin position="290"/>
        <end position="359"/>
    </location>
</feature>
<dbReference type="InterPro" id="IPR025194">
    <property type="entry name" value="RodZ-like_C"/>
</dbReference>
<dbReference type="EMBL" id="CYPS01000043">
    <property type="protein sequence ID" value="CUH43996.1"/>
    <property type="molecule type" value="Genomic_DNA"/>
</dbReference>
<dbReference type="InterPro" id="IPR050400">
    <property type="entry name" value="Bact_Cytoskel_RodZ"/>
</dbReference>
<protein>
    <submittedName>
        <fullName evidence="4">Cytoskeletal protein RodZ</fullName>
    </submittedName>
</protein>
<dbReference type="Gene3D" id="1.10.260.40">
    <property type="entry name" value="lambda repressor-like DNA-binding domains"/>
    <property type="match status" value="1"/>
</dbReference>
<feature type="region of interest" description="Disordered" evidence="1">
    <location>
        <begin position="1"/>
        <end position="20"/>
    </location>
</feature>
<evidence type="ECO:0000256" key="2">
    <source>
        <dbReference type="SAM" id="Phobius"/>
    </source>
</evidence>
<dbReference type="AlphaFoldDB" id="A0A0N7LP20"/>
<gene>
    <name evidence="4" type="ORF">RUM4293_02893</name>
</gene>
<dbReference type="InterPro" id="IPR010982">
    <property type="entry name" value="Lambda_DNA-bd_dom_sf"/>
</dbReference>
<evidence type="ECO:0000259" key="3">
    <source>
        <dbReference type="Pfam" id="PF13464"/>
    </source>
</evidence>
<dbReference type="Pfam" id="PF13413">
    <property type="entry name" value="HTH_25"/>
    <property type="match status" value="1"/>
</dbReference>
<dbReference type="PANTHER" id="PTHR34475">
    <property type="match status" value="1"/>
</dbReference>
<evidence type="ECO:0000256" key="1">
    <source>
        <dbReference type="SAM" id="MobiDB-lite"/>
    </source>
</evidence>
<feature type="transmembrane region" description="Helical" evidence="2">
    <location>
        <begin position="155"/>
        <end position="177"/>
    </location>
</feature>
<organism evidence="4 5">
    <name type="scientific">Ruegeria atlantica</name>
    <dbReference type="NCBI Taxonomy" id="81569"/>
    <lineage>
        <taxon>Bacteria</taxon>
        <taxon>Pseudomonadati</taxon>
        <taxon>Pseudomonadota</taxon>
        <taxon>Alphaproteobacteria</taxon>
        <taxon>Rhodobacterales</taxon>
        <taxon>Roseobacteraceae</taxon>
        <taxon>Ruegeria</taxon>
    </lineage>
</organism>
<accession>A0A0N7LP20</accession>
<evidence type="ECO:0000313" key="5">
    <source>
        <dbReference type="Proteomes" id="UP000050786"/>
    </source>
</evidence>
<dbReference type="Pfam" id="PF13464">
    <property type="entry name" value="RodZ_C"/>
    <property type="match status" value="1"/>
</dbReference>
<sequence length="404" mass="43368">MIGRRSQRDSEENTDVRPKGFDDYEVRLGDRMRGERATMGKSLLDVQRELRIKANYIAAIEDADPDAFDTPGFIAGYVRSYARYLGMNPDDTFATFCAESGFEVAHGMSAEASVVRKPSGGLPARGPMGRDPFISPNTPYIPGRESLVSQIEPRAIGSSLVLLAVIGGIGYGGWAVLNKIQQVQVSPVEQAPVVLSDLDPLDAARAPVELAEAAESAAPTPEALDRLYRPQALDVPVLVARDAPIATLDPRTVGTFRPPEAPRIEVAEVHTVERLALPQVVEQVDTALKIVAVAPSWMRIRAADGSVLFEGTLGTVEQGNTFEIPLTEEPPQLRAGASGSVYFSMNGEHFGPVGAPGTVTKGVLLSKDAVAERYEIADLESEQNSALKQLVAELQAEVPETPAE</sequence>
<keyword evidence="2" id="KW-0472">Membrane</keyword>
<keyword evidence="2" id="KW-0812">Transmembrane</keyword>
<keyword evidence="2" id="KW-1133">Transmembrane helix</keyword>
<keyword evidence="5" id="KW-1185">Reference proteome</keyword>
<reference evidence="5" key="1">
    <citation type="submission" date="2015-09" db="EMBL/GenBank/DDBJ databases">
        <authorList>
            <person name="Rodrigo-Torres L."/>
            <person name="Arahal D.R."/>
        </authorList>
    </citation>
    <scope>NUCLEOTIDE SEQUENCE [LARGE SCALE GENOMIC DNA]</scope>
    <source>
        <strain evidence="5">CECT 4293</strain>
    </source>
</reference>
<dbReference type="RefSeq" id="WP_058273979.1">
    <property type="nucleotide sequence ID" value="NZ_CYPS01000043.1"/>
</dbReference>
<evidence type="ECO:0000313" key="4">
    <source>
        <dbReference type="EMBL" id="CUH43996.1"/>
    </source>
</evidence>
<dbReference type="GO" id="GO:0003677">
    <property type="term" value="F:DNA binding"/>
    <property type="evidence" value="ECO:0007669"/>
    <property type="project" value="InterPro"/>
</dbReference>
<name>A0A0N7LP20_9RHOB</name>
<dbReference type="Proteomes" id="UP000050786">
    <property type="component" value="Unassembled WGS sequence"/>
</dbReference>
<dbReference type="PANTHER" id="PTHR34475:SF1">
    <property type="entry name" value="CYTOSKELETON PROTEIN RODZ"/>
    <property type="match status" value="1"/>
</dbReference>
<proteinExistence type="predicted"/>